<feature type="region of interest" description="Disordered" evidence="1">
    <location>
        <begin position="22"/>
        <end position="45"/>
    </location>
</feature>
<organism evidence="2 3">
    <name type="scientific">Phlebiopsis gigantea (strain 11061_1 CR5-6)</name>
    <name type="common">White-rot fungus</name>
    <name type="synonym">Peniophora gigantea</name>
    <dbReference type="NCBI Taxonomy" id="745531"/>
    <lineage>
        <taxon>Eukaryota</taxon>
        <taxon>Fungi</taxon>
        <taxon>Dikarya</taxon>
        <taxon>Basidiomycota</taxon>
        <taxon>Agaricomycotina</taxon>
        <taxon>Agaricomycetes</taxon>
        <taxon>Polyporales</taxon>
        <taxon>Phanerochaetaceae</taxon>
        <taxon>Phlebiopsis</taxon>
    </lineage>
</organism>
<feature type="compositionally biased region" description="Low complexity" evidence="1">
    <location>
        <begin position="586"/>
        <end position="601"/>
    </location>
</feature>
<protein>
    <submittedName>
        <fullName evidence="2">Uncharacterized protein</fullName>
    </submittedName>
</protein>
<feature type="compositionally biased region" description="Polar residues" evidence="1">
    <location>
        <begin position="496"/>
        <end position="505"/>
    </location>
</feature>
<feature type="region of interest" description="Disordered" evidence="1">
    <location>
        <begin position="536"/>
        <end position="704"/>
    </location>
</feature>
<feature type="compositionally biased region" description="Low complexity" evidence="1">
    <location>
        <begin position="681"/>
        <end position="692"/>
    </location>
</feature>
<feature type="region of interest" description="Disordered" evidence="1">
    <location>
        <begin position="66"/>
        <end position="85"/>
    </location>
</feature>
<dbReference type="AlphaFoldDB" id="A0A0C3PP99"/>
<dbReference type="STRING" id="745531.A0A0C3PP99"/>
<feature type="compositionally biased region" description="Polar residues" evidence="1">
    <location>
        <begin position="306"/>
        <end position="334"/>
    </location>
</feature>
<feature type="compositionally biased region" description="Polar residues" evidence="1">
    <location>
        <begin position="22"/>
        <end position="35"/>
    </location>
</feature>
<sequence>MATSRTPVPPVNLRDRIAALQQRNVSPTTHATTEPSPLVAPGRLAGGGSLRDKIANFERAGAVPAPKGRFGSSAPVTIDGSTKKRGELYGNRVPGLAKPSLDAVLSVRKRTVSSSDAPAHLRSTSPDIPPIPPLVPSLTGGSTMLASLDARALLADGSVARRIVSDVLPRKNSAFIPDPPVRNSVEQEVALVEESEVTTDSAAELPAKTQSEDTATVLDVVETSPIAEEDDVPAIVRITDEHKSEVGAITVEDTAIPPARSSEEVVGQTASPVPLAASILAIDVEAEPSVNQPTNDNAAVVEDLTTTTESDNASVLGDSTTGSESALNTPSDSASFPRVDSPTAVKEEPKEDSEMFRNPSAVISPEEVASSPLSSLPSGLRNSLNVRQSVMSEMSIGDESLALDAKDAIIITERPQIVSPTVTRAVIVPAPTAVPARSRVPTPPPVTPVAATEQAALESRTTRKSFHAVVHRKVRETSSSETVPQAISVRKPTPSLPASQNSTAQRIRAEGSPEPQSPGFGDLVSLMADAALLEEQLSSSRSPSKRPPPTPTLTVQAPIPDLHETESTKSTESPNASHLQPVALFSSQYQQSSSSSDSCHSYRMPSGSSPLVTHTRARTTSDHPSTPPRDPGRTSLSLRVRKQSMPGAYPRSSVCSEVSTEESARISKPPSPPLYVHDSSDASSIRSSTKSWKSPKKGLGRAGSWLFRGKSKNHASMEAGCAPGCF</sequence>
<dbReference type="EMBL" id="KN840475">
    <property type="protein sequence ID" value="KIP08738.1"/>
    <property type="molecule type" value="Genomic_DNA"/>
</dbReference>
<reference evidence="2 3" key="1">
    <citation type="journal article" date="2014" name="PLoS Genet.">
        <title>Analysis of the Phlebiopsis gigantea genome, transcriptome and secretome provides insight into its pioneer colonization strategies of wood.</title>
        <authorList>
            <person name="Hori C."/>
            <person name="Ishida T."/>
            <person name="Igarashi K."/>
            <person name="Samejima M."/>
            <person name="Suzuki H."/>
            <person name="Master E."/>
            <person name="Ferreira P."/>
            <person name="Ruiz-Duenas F.J."/>
            <person name="Held B."/>
            <person name="Canessa P."/>
            <person name="Larrondo L.F."/>
            <person name="Schmoll M."/>
            <person name="Druzhinina I.S."/>
            <person name="Kubicek C.P."/>
            <person name="Gaskell J.A."/>
            <person name="Kersten P."/>
            <person name="St John F."/>
            <person name="Glasner J."/>
            <person name="Sabat G."/>
            <person name="Splinter BonDurant S."/>
            <person name="Syed K."/>
            <person name="Yadav J."/>
            <person name="Mgbeahuruike A.C."/>
            <person name="Kovalchuk A."/>
            <person name="Asiegbu F.O."/>
            <person name="Lackner G."/>
            <person name="Hoffmeister D."/>
            <person name="Rencoret J."/>
            <person name="Gutierrez A."/>
            <person name="Sun H."/>
            <person name="Lindquist E."/>
            <person name="Barry K."/>
            <person name="Riley R."/>
            <person name="Grigoriev I.V."/>
            <person name="Henrissat B."/>
            <person name="Kues U."/>
            <person name="Berka R.M."/>
            <person name="Martinez A.T."/>
            <person name="Covert S.F."/>
            <person name="Blanchette R.A."/>
            <person name="Cullen D."/>
        </authorList>
    </citation>
    <scope>NUCLEOTIDE SEQUENCE [LARGE SCALE GENOMIC DNA]</scope>
    <source>
        <strain evidence="2 3">11061_1 CR5-6</strain>
    </source>
</reference>
<feature type="region of interest" description="Disordered" evidence="1">
    <location>
        <begin position="462"/>
        <end position="522"/>
    </location>
</feature>
<dbReference type="Proteomes" id="UP000053257">
    <property type="component" value="Unassembled WGS sequence"/>
</dbReference>
<evidence type="ECO:0000313" key="2">
    <source>
        <dbReference type="EMBL" id="KIP08738.1"/>
    </source>
</evidence>
<evidence type="ECO:0000313" key="3">
    <source>
        <dbReference type="Proteomes" id="UP000053257"/>
    </source>
</evidence>
<accession>A0A0C3PP99</accession>
<feature type="compositionally biased region" description="Basic residues" evidence="1">
    <location>
        <begin position="462"/>
        <end position="474"/>
    </location>
</feature>
<feature type="compositionally biased region" description="Basic and acidic residues" evidence="1">
    <location>
        <begin position="345"/>
        <end position="355"/>
    </location>
</feature>
<feature type="region of interest" description="Disordered" evidence="1">
    <location>
        <begin position="306"/>
        <end position="360"/>
    </location>
</feature>
<keyword evidence="3" id="KW-1185">Reference proteome</keyword>
<evidence type="ECO:0000256" key="1">
    <source>
        <dbReference type="SAM" id="MobiDB-lite"/>
    </source>
</evidence>
<dbReference type="OrthoDB" id="3237291at2759"/>
<name>A0A0C3PP99_PHLG1</name>
<gene>
    <name evidence="2" type="ORF">PHLGIDRAFT_363333</name>
</gene>
<proteinExistence type="predicted"/>
<dbReference type="HOGENOM" id="CLU_381348_0_0_1"/>